<name>A0A5B9D5H9_9ARCH</name>
<dbReference type="InterPro" id="IPR016181">
    <property type="entry name" value="Acyl_CoA_acyltransferase"/>
</dbReference>
<dbReference type="Gene3D" id="3.40.630.30">
    <property type="match status" value="1"/>
</dbReference>
<evidence type="ECO:0000313" key="2">
    <source>
        <dbReference type="EMBL" id="QEE14246.1"/>
    </source>
</evidence>
<gene>
    <name evidence="2" type="ORF">DSAG12_00057</name>
</gene>
<organism evidence="2 3">
    <name type="scientific">Promethearchaeum syntrophicum</name>
    <dbReference type="NCBI Taxonomy" id="2594042"/>
    <lineage>
        <taxon>Archaea</taxon>
        <taxon>Promethearchaeati</taxon>
        <taxon>Promethearchaeota</taxon>
        <taxon>Promethearchaeia</taxon>
        <taxon>Promethearchaeales</taxon>
        <taxon>Promethearchaeaceae</taxon>
        <taxon>Promethearchaeum</taxon>
    </lineage>
</organism>
<dbReference type="Pfam" id="PF00583">
    <property type="entry name" value="Acetyltransf_1"/>
    <property type="match status" value="1"/>
</dbReference>
<reference evidence="2 3" key="2">
    <citation type="journal article" date="2024" name="Int. J. Syst. Evol. Microbiol.">
        <title>Promethearchaeum syntrophicum gen. nov., sp. nov., an anaerobic, obligately syntrophic archaeon, the first isolate of the lineage 'Asgard' archaea, and proposal of the new archaeal phylum Promethearchaeota phyl. nov. and kingdom Promethearchaeati regn. nov.</title>
        <authorList>
            <person name="Imachi H."/>
            <person name="Nobu M.K."/>
            <person name="Kato S."/>
            <person name="Takaki Y."/>
            <person name="Miyazaki M."/>
            <person name="Miyata M."/>
            <person name="Ogawara M."/>
            <person name="Saito Y."/>
            <person name="Sakai S."/>
            <person name="Tahara Y.O."/>
            <person name="Takano Y."/>
            <person name="Tasumi E."/>
            <person name="Uematsu K."/>
            <person name="Yoshimura T."/>
            <person name="Itoh T."/>
            <person name="Ohkuma M."/>
            <person name="Takai K."/>
        </authorList>
    </citation>
    <scope>NUCLEOTIDE SEQUENCE [LARGE SCALE GENOMIC DNA]</scope>
    <source>
        <strain evidence="2 3">MK-D1</strain>
    </source>
</reference>
<dbReference type="InterPro" id="IPR000182">
    <property type="entry name" value="GNAT_dom"/>
</dbReference>
<sequence>MKIILLDSTTEPIFWDFVGERIEEYFFFIMDYKQDPDSTKIWMAFGEDEKIKGMLLNYKEKNIQIRGSDEAVKNLINQVDMLTMDITVLNSHKEFLNLKDKENKKEILLNRMVIYPGENLISNNLEPEILEESDREEIASLFRKADPEFWGKVKGNELVFSETHKWFGIKRSNQIVSFSQIWIGDEIGIVSTVATDPNFRNQGLATVLVSYAVQELFKHVPLGLIHVRADNTPAVHTYEKIGYKKLYQFSFYKRN</sequence>
<dbReference type="RefSeq" id="WP_147661209.1">
    <property type="nucleotide sequence ID" value="NZ_CP042905.2"/>
</dbReference>
<protein>
    <submittedName>
        <fullName evidence="2">GNAT family N-acetyltransferase</fullName>
    </submittedName>
</protein>
<proteinExistence type="predicted"/>
<evidence type="ECO:0000313" key="3">
    <source>
        <dbReference type="Proteomes" id="UP000321408"/>
    </source>
</evidence>
<dbReference type="EMBL" id="CP042905">
    <property type="protein sequence ID" value="QEE14246.1"/>
    <property type="molecule type" value="Genomic_DNA"/>
</dbReference>
<dbReference type="CDD" id="cd04301">
    <property type="entry name" value="NAT_SF"/>
    <property type="match status" value="1"/>
</dbReference>
<reference evidence="2 3" key="1">
    <citation type="journal article" date="2020" name="Nature">
        <title>Isolation of an archaeon at the prokaryote-eukaryote interface.</title>
        <authorList>
            <person name="Imachi H."/>
            <person name="Nobu M.K."/>
            <person name="Nakahara N."/>
            <person name="Morono Y."/>
            <person name="Ogawara M."/>
            <person name="Takaki Y."/>
            <person name="Takano Y."/>
            <person name="Uematsu K."/>
            <person name="Ikuta T."/>
            <person name="Ito M."/>
            <person name="Matsui Y."/>
            <person name="Miyazaki M."/>
            <person name="Murata K."/>
            <person name="Saito Y."/>
            <person name="Sakai S."/>
            <person name="Song C."/>
            <person name="Tasumi E."/>
            <person name="Yamanaka Y."/>
            <person name="Yamaguchi T."/>
            <person name="Kamagata Y."/>
            <person name="Tamaki H."/>
            <person name="Takai K."/>
        </authorList>
    </citation>
    <scope>NUCLEOTIDE SEQUENCE [LARGE SCALE GENOMIC DNA]</scope>
    <source>
        <strain evidence="2 3">MK-D1</strain>
    </source>
</reference>
<dbReference type="GO" id="GO:0016747">
    <property type="term" value="F:acyltransferase activity, transferring groups other than amino-acyl groups"/>
    <property type="evidence" value="ECO:0007669"/>
    <property type="project" value="InterPro"/>
</dbReference>
<evidence type="ECO:0000259" key="1">
    <source>
        <dbReference type="PROSITE" id="PS51186"/>
    </source>
</evidence>
<keyword evidence="3" id="KW-1185">Reference proteome</keyword>
<dbReference type="PROSITE" id="PS51186">
    <property type="entry name" value="GNAT"/>
    <property type="match status" value="1"/>
</dbReference>
<dbReference type="GeneID" id="41328064"/>
<dbReference type="OrthoDB" id="43754at2157"/>
<dbReference type="AlphaFoldDB" id="A0A5B9D5H9"/>
<feature type="domain" description="N-acetyltransferase" evidence="1">
    <location>
        <begin position="125"/>
        <end position="255"/>
    </location>
</feature>
<dbReference type="Proteomes" id="UP000321408">
    <property type="component" value="Chromosome"/>
</dbReference>
<dbReference type="KEGG" id="psyt:DSAG12_00057"/>
<dbReference type="SUPFAM" id="SSF55729">
    <property type="entry name" value="Acyl-CoA N-acyltransferases (Nat)"/>
    <property type="match status" value="1"/>
</dbReference>
<accession>A0A5B9D5H9</accession>